<comment type="caution">
    <text evidence="8">The sequence shown here is derived from an EMBL/GenBank/DDBJ whole genome shotgun (WGS) entry which is preliminary data.</text>
</comment>
<evidence type="ECO:0000313" key="9">
    <source>
        <dbReference type="Proteomes" id="UP000256328"/>
    </source>
</evidence>
<dbReference type="SUPFAM" id="SSF103481">
    <property type="entry name" value="Multidrug resistance efflux transporter EmrE"/>
    <property type="match status" value="2"/>
</dbReference>
<dbReference type="InterPro" id="IPR000620">
    <property type="entry name" value="EamA_dom"/>
</dbReference>
<evidence type="ECO:0000313" key="8">
    <source>
        <dbReference type="EMBL" id="RDW91436.1"/>
    </source>
</evidence>
<feature type="transmembrane region" description="Helical" evidence="6">
    <location>
        <begin position="347"/>
        <end position="369"/>
    </location>
</feature>
<feature type="transmembrane region" description="Helical" evidence="6">
    <location>
        <begin position="316"/>
        <end position="335"/>
    </location>
</feature>
<sequence length="467" mass="51482">MSQPAQIPQTSQDKPPLSHDDDAIIAEVPSNFDIALNGYNPNRPRYFLSPNQTFKSTTPGLLDPEASRRLSISTVSSRGISPYPIPPQDEEPRTWKSPLWDFWHRNEGIILVILSQAFGALMNVTARLLELEGDGMRPFQILFARMVLTALCCCGWLWWQKIPMLGSKEVRGLLILRGLSGFFGIYGMYYSLQYLPMADAVVITFLAPSVAAYGCYLFLREPFPRSAQLASLVSLLGVVLIARPTSFFTTPTTSISITLPNNSTTAATESTSTDFATPTSAQRLSAIALALLGVLGSAGAFTAIRLIGTRAHPLISVNYFSIWCSIVSTAVLSITHTFQLPRDVRQWSMLIFLGFCGFAMQYLLTRGLAARHSGGTRATNMIYTNMLFALALDRLVFNVTPGWWSLAGSGCILASAAWVAMYKDGNTESEGAERVRVRDEEAVVEETVGLTSEADEQNEERLHRREL</sequence>
<dbReference type="Proteomes" id="UP000256328">
    <property type="component" value="Unassembled WGS sequence"/>
</dbReference>
<proteinExistence type="predicted"/>
<feature type="transmembrane region" description="Helical" evidence="6">
    <location>
        <begin position="201"/>
        <end position="219"/>
    </location>
</feature>
<gene>
    <name evidence="8" type="ORF">BP5796_02601</name>
</gene>
<feature type="compositionally biased region" description="Polar residues" evidence="5">
    <location>
        <begin position="1"/>
        <end position="13"/>
    </location>
</feature>
<feature type="region of interest" description="Disordered" evidence="5">
    <location>
        <begin position="1"/>
        <end position="23"/>
    </location>
</feature>
<dbReference type="InterPro" id="IPR037185">
    <property type="entry name" value="EmrE-like"/>
</dbReference>
<evidence type="ECO:0000256" key="6">
    <source>
        <dbReference type="SAM" id="Phobius"/>
    </source>
</evidence>
<dbReference type="PANTHER" id="PTHR22911:SF6">
    <property type="entry name" value="SOLUTE CARRIER FAMILY 35 MEMBER G1"/>
    <property type="match status" value="1"/>
</dbReference>
<evidence type="ECO:0000256" key="3">
    <source>
        <dbReference type="ARBA" id="ARBA00022989"/>
    </source>
</evidence>
<keyword evidence="2 6" id="KW-0812">Transmembrane</keyword>
<evidence type="ECO:0000256" key="5">
    <source>
        <dbReference type="SAM" id="MobiDB-lite"/>
    </source>
</evidence>
<keyword evidence="3 6" id="KW-1133">Transmembrane helix</keyword>
<dbReference type="AlphaFoldDB" id="A0A3D8SYR5"/>
<name>A0A3D8SYR5_9HELO</name>
<keyword evidence="9" id="KW-1185">Reference proteome</keyword>
<feature type="transmembrane region" description="Helical" evidence="6">
    <location>
        <begin position="226"/>
        <end position="242"/>
    </location>
</feature>
<evidence type="ECO:0000259" key="7">
    <source>
        <dbReference type="Pfam" id="PF00892"/>
    </source>
</evidence>
<evidence type="ECO:0000256" key="4">
    <source>
        <dbReference type="ARBA" id="ARBA00023136"/>
    </source>
</evidence>
<evidence type="ECO:0000256" key="2">
    <source>
        <dbReference type="ARBA" id="ARBA00022692"/>
    </source>
</evidence>
<keyword evidence="4 6" id="KW-0472">Membrane</keyword>
<feature type="transmembrane region" description="Helical" evidence="6">
    <location>
        <begin position="284"/>
        <end position="304"/>
    </location>
</feature>
<feature type="region of interest" description="Disordered" evidence="5">
    <location>
        <begin position="447"/>
        <end position="467"/>
    </location>
</feature>
<feature type="transmembrane region" description="Helical" evidence="6">
    <location>
        <begin position="141"/>
        <end position="159"/>
    </location>
</feature>
<accession>A0A3D8SYR5</accession>
<feature type="domain" description="EamA" evidence="7">
    <location>
        <begin position="285"/>
        <end position="419"/>
    </location>
</feature>
<protein>
    <recommendedName>
        <fullName evidence="7">EamA domain-containing protein</fullName>
    </recommendedName>
</protein>
<comment type="subcellular location">
    <subcellularLocation>
        <location evidence="1">Membrane</location>
        <topology evidence="1">Multi-pass membrane protein</topology>
    </subcellularLocation>
</comment>
<dbReference type="OrthoDB" id="306876at2759"/>
<feature type="domain" description="EamA" evidence="7">
    <location>
        <begin position="108"/>
        <end position="242"/>
    </location>
</feature>
<dbReference type="EMBL" id="PDLN01000003">
    <property type="protein sequence ID" value="RDW91436.1"/>
    <property type="molecule type" value="Genomic_DNA"/>
</dbReference>
<feature type="transmembrane region" description="Helical" evidence="6">
    <location>
        <begin position="109"/>
        <end position="129"/>
    </location>
</feature>
<dbReference type="PANTHER" id="PTHR22911">
    <property type="entry name" value="ACYL-MALONYL CONDENSING ENZYME-RELATED"/>
    <property type="match status" value="1"/>
</dbReference>
<organism evidence="8 9">
    <name type="scientific">Coleophoma crateriformis</name>
    <dbReference type="NCBI Taxonomy" id="565419"/>
    <lineage>
        <taxon>Eukaryota</taxon>
        <taxon>Fungi</taxon>
        <taxon>Dikarya</taxon>
        <taxon>Ascomycota</taxon>
        <taxon>Pezizomycotina</taxon>
        <taxon>Leotiomycetes</taxon>
        <taxon>Helotiales</taxon>
        <taxon>Dermateaceae</taxon>
        <taxon>Coleophoma</taxon>
    </lineage>
</organism>
<dbReference type="GO" id="GO:0016020">
    <property type="term" value="C:membrane"/>
    <property type="evidence" value="ECO:0007669"/>
    <property type="project" value="UniProtKB-SubCell"/>
</dbReference>
<feature type="transmembrane region" description="Helical" evidence="6">
    <location>
        <begin position="171"/>
        <end position="189"/>
    </location>
</feature>
<evidence type="ECO:0000256" key="1">
    <source>
        <dbReference type="ARBA" id="ARBA00004141"/>
    </source>
</evidence>
<dbReference type="Pfam" id="PF00892">
    <property type="entry name" value="EamA"/>
    <property type="match status" value="2"/>
</dbReference>
<reference evidence="8 9" key="1">
    <citation type="journal article" date="2018" name="IMA Fungus">
        <title>IMA Genome-F 9: Draft genome sequence of Annulohypoxylon stygium, Aspergillus mulundensis, Berkeleyomyces basicola (syn. Thielaviopsis basicola), Ceratocystis smalleyi, two Cercospora beticola strains, Coleophoma cylindrospora, Fusarium fracticaudum, Phialophora cf. hyalina, and Morchella septimelata.</title>
        <authorList>
            <person name="Wingfield B.D."/>
            <person name="Bills G.F."/>
            <person name="Dong Y."/>
            <person name="Huang W."/>
            <person name="Nel W.J."/>
            <person name="Swalarsk-Parry B.S."/>
            <person name="Vaghefi N."/>
            <person name="Wilken P.M."/>
            <person name="An Z."/>
            <person name="de Beer Z.W."/>
            <person name="De Vos L."/>
            <person name="Chen L."/>
            <person name="Duong T.A."/>
            <person name="Gao Y."/>
            <person name="Hammerbacher A."/>
            <person name="Kikkert J.R."/>
            <person name="Li Y."/>
            <person name="Li H."/>
            <person name="Li K."/>
            <person name="Li Q."/>
            <person name="Liu X."/>
            <person name="Ma X."/>
            <person name="Naidoo K."/>
            <person name="Pethybridge S.J."/>
            <person name="Sun J."/>
            <person name="Steenkamp E.T."/>
            <person name="van der Nest M.A."/>
            <person name="van Wyk S."/>
            <person name="Wingfield M.J."/>
            <person name="Xiong C."/>
            <person name="Yue Q."/>
            <person name="Zhang X."/>
        </authorList>
    </citation>
    <scope>NUCLEOTIDE SEQUENCE [LARGE SCALE GENOMIC DNA]</scope>
    <source>
        <strain evidence="8 9">BP5796</strain>
    </source>
</reference>